<dbReference type="Proteomes" id="UP001239111">
    <property type="component" value="Chromosome 2"/>
</dbReference>
<evidence type="ECO:0000313" key="2">
    <source>
        <dbReference type="Proteomes" id="UP001239111"/>
    </source>
</evidence>
<organism evidence="1 2">
    <name type="scientific">Eretmocerus hayati</name>
    <dbReference type="NCBI Taxonomy" id="131215"/>
    <lineage>
        <taxon>Eukaryota</taxon>
        <taxon>Metazoa</taxon>
        <taxon>Ecdysozoa</taxon>
        <taxon>Arthropoda</taxon>
        <taxon>Hexapoda</taxon>
        <taxon>Insecta</taxon>
        <taxon>Pterygota</taxon>
        <taxon>Neoptera</taxon>
        <taxon>Endopterygota</taxon>
        <taxon>Hymenoptera</taxon>
        <taxon>Apocrita</taxon>
        <taxon>Proctotrupomorpha</taxon>
        <taxon>Chalcidoidea</taxon>
        <taxon>Aphelinidae</taxon>
        <taxon>Aphelininae</taxon>
        <taxon>Eretmocerus</taxon>
    </lineage>
</organism>
<protein>
    <submittedName>
        <fullName evidence="1">Uncharacterized protein</fullName>
    </submittedName>
</protein>
<evidence type="ECO:0000313" key="1">
    <source>
        <dbReference type="EMBL" id="KAJ8677461.1"/>
    </source>
</evidence>
<proteinExistence type="predicted"/>
<accession>A0ACC2P327</accession>
<name>A0ACC2P327_9HYME</name>
<gene>
    <name evidence="1" type="ORF">QAD02_013248</name>
</gene>
<sequence>MNVEGIRSVAPQSDPIVSRLYNTDPNRSVESTALNTGRLESITALRSSQYLQLSVLTDLPFQFFRNIRTHASSKGKAEHNQQTLINSSVHENKRFEKTPENKSVSESCLPIRIRGESTEDKKERKTASKNLKKVSFARKLGI</sequence>
<reference evidence="1" key="1">
    <citation type="submission" date="2023-04" db="EMBL/GenBank/DDBJ databases">
        <title>A chromosome-level genome assembly of the parasitoid wasp Eretmocerus hayati.</title>
        <authorList>
            <person name="Zhong Y."/>
            <person name="Liu S."/>
            <person name="Liu Y."/>
        </authorList>
    </citation>
    <scope>NUCLEOTIDE SEQUENCE</scope>
    <source>
        <strain evidence="1">ZJU_SS_LIU_2023</strain>
    </source>
</reference>
<dbReference type="EMBL" id="CM056742">
    <property type="protein sequence ID" value="KAJ8677461.1"/>
    <property type="molecule type" value="Genomic_DNA"/>
</dbReference>
<comment type="caution">
    <text evidence="1">The sequence shown here is derived from an EMBL/GenBank/DDBJ whole genome shotgun (WGS) entry which is preliminary data.</text>
</comment>
<keyword evidence="2" id="KW-1185">Reference proteome</keyword>